<dbReference type="Proteomes" id="UP000076858">
    <property type="component" value="Unassembled WGS sequence"/>
</dbReference>
<proteinExistence type="predicted"/>
<gene>
    <name evidence="1" type="ORF">APZ42_017477</name>
</gene>
<dbReference type="AlphaFoldDB" id="A0A164ZVX9"/>
<name>A0A164ZVX9_9CRUS</name>
<keyword evidence="2" id="KW-1185">Reference proteome</keyword>
<evidence type="ECO:0000313" key="1">
    <source>
        <dbReference type="EMBL" id="KZS16846.1"/>
    </source>
</evidence>
<comment type="caution">
    <text evidence="1">The sequence shown here is derived from an EMBL/GenBank/DDBJ whole genome shotgun (WGS) entry which is preliminary data.</text>
</comment>
<evidence type="ECO:0000313" key="2">
    <source>
        <dbReference type="Proteomes" id="UP000076858"/>
    </source>
</evidence>
<reference evidence="1 2" key="1">
    <citation type="submission" date="2016-03" db="EMBL/GenBank/DDBJ databases">
        <title>EvidentialGene: Evidence-directed Construction of Genes on Genomes.</title>
        <authorList>
            <person name="Gilbert D.G."/>
            <person name="Choi J.-H."/>
            <person name="Mockaitis K."/>
            <person name="Colbourne J."/>
            <person name="Pfrender M."/>
        </authorList>
    </citation>
    <scope>NUCLEOTIDE SEQUENCE [LARGE SCALE GENOMIC DNA]</scope>
    <source>
        <strain evidence="1 2">Xinb3</strain>
        <tissue evidence="1">Complete organism</tissue>
    </source>
</reference>
<accession>A0A164ZVX9</accession>
<organism evidence="1 2">
    <name type="scientific">Daphnia magna</name>
    <dbReference type="NCBI Taxonomy" id="35525"/>
    <lineage>
        <taxon>Eukaryota</taxon>
        <taxon>Metazoa</taxon>
        <taxon>Ecdysozoa</taxon>
        <taxon>Arthropoda</taxon>
        <taxon>Crustacea</taxon>
        <taxon>Branchiopoda</taxon>
        <taxon>Diplostraca</taxon>
        <taxon>Cladocera</taxon>
        <taxon>Anomopoda</taxon>
        <taxon>Daphniidae</taxon>
        <taxon>Daphnia</taxon>
    </lineage>
</organism>
<protein>
    <submittedName>
        <fullName evidence="1">Uncharacterized protein</fullName>
    </submittedName>
</protein>
<sequence length="61" mass="6574">MKASICHNLGVDTTALVFHAVALPLSHLQHKFTFVSAMEESALVNSKVLCSVPMEGNYGID</sequence>
<dbReference type="EMBL" id="LRGB01000687">
    <property type="protein sequence ID" value="KZS16846.1"/>
    <property type="molecule type" value="Genomic_DNA"/>
</dbReference>